<organism evidence="3 4">
    <name type="scientific">Phaedon cochleariae</name>
    <name type="common">Mustard beetle</name>
    <dbReference type="NCBI Taxonomy" id="80249"/>
    <lineage>
        <taxon>Eukaryota</taxon>
        <taxon>Metazoa</taxon>
        <taxon>Ecdysozoa</taxon>
        <taxon>Arthropoda</taxon>
        <taxon>Hexapoda</taxon>
        <taxon>Insecta</taxon>
        <taxon>Pterygota</taxon>
        <taxon>Neoptera</taxon>
        <taxon>Endopterygota</taxon>
        <taxon>Coleoptera</taxon>
        <taxon>Polyphaga</taxon>
        <taxon>Cucujiformia</taxon>
        <taxon>Chrysomeloidea</taxon>
        <taxon>Chrysomelidae</taxon>
        <taxon>Chrysomelinae</taxon>
        <taxon>Chrysomelini</taxon>
        <taxon>Phaedon</taxon>
    </lineage>
</organism>
<keyword evidence="2" id="KW-0175">Coiled coil</keyword>
<dbReference type="AlphaFoldDB" id="A0A9P0DZ00"/>
<protein>
    <recommendedName>
        <fullName evidence="5">RAD50-interacting protein 1</fullName>
    </recommendedName>
</protein>
<proteinExistence type="inferred from homology"/>
<gene>
    <name evidence="3" type="ORF">PHAECO_LOCUS11804</name>
</gene>
<evidence type="ECO:0008006" key="5">
    <source>
        <dbReference type="Google" id="ProtNLM"/>
    </source>
</evidence>
<evidence type="ECO:0000256" key="1">
    <source>
        <dbReference type="ARBA" id="ARBA00061158"/>
    </source>
</evidence>
<dbReference type="PANTHER" id="PTHR13520">
    <property type="entry name" value="RAD50-INTERACTING PROTEIN 1 RINT-1"/>
    <property type="match status" value="1"/>
</dbReference>
<feature type="coiled-coil region" evidence="2">
    <location>
        <begin position="28"/>
        <end position="55"/>
    </location>
</feature>
<evidence type="ECO:0000313" key="3">
    <source>
        <dbReference type="EMBL" id="CAH1179774.1"/>
    </source>
</evidence>
<keyword evidence="4" id="KW-1185">Reference proteome</keyword>
<dbReference type="InterPro" id="IPR007528">
    <property type="entry name" value="RINT1_Tip20"/>
</dbReference>
<dbReference type="Gene3D" id="1.20.58.1420">
    <property type="entry name" value="Dsl1p vesicle tethering complex, Tip20p subunit, domain B"/>
    <property type="match status" value="1"/>
</dbReference>
<dbReference type="GO" id="GO:0060628">
    <property type="term" value="P:regulation of ER to Golgi vesicle-mediated transport"/>
    <property type="evidence" value="ECO:0007669"/>
    <property type="project" value="TreeGrafter"/>
</dbReference>
<dbReference type="Proteomes" id="UP001153737">
    <property type="component" value="Chromosome 8"/>
</dbReference>
<dbReference type="GO" id="GO:0006888">
    <property type="term" value="P:endoplasmic reticulum to Golgi vesicle-mediated transport"/>
    <property type="evidence" value="ECO:0007669"/>
    <property type="project" value="InterPro"/>
</dbReference>
<evidence type="ECO:0000313" key="4">
    <source>
        <dbReference type="Proteomes" id="UP001153737"/>
    </source>
</evidence>
<dbReference type="FunFam" id="1.20.58.670:FF:000003">
    <property type="entry name" value="RAD50-interacting protein 1"/>
    <property type="match status" value="1"/>
</dbReference>
<dbReference type="GO" id="GO:0070939">
    <property type="term" value="C:Dsl1/NZR complex"/>
    <property type="evidence" value="ECO:0007669"/>
    <property type="project" value="InterPro"/>
</dbReference>
<dbReference type="InterPro" id="IPR042044">
    <property type="entry name" value="EXOC6PINT-1/Sec15/Tip20_C_dom2"/>
</dbReference>
<dbReference type="EMBL" id="OU896714">
    <property type="protein sequence ID" value="CAH1179774.1"/>
    <property type="molecule type" value="Genomic_DNA"/>
</dbReference>
<dbReference type="PANTHER" id="PTHR13520:SF0">
    <property type="entry name" value="RAD50-INTERACTING PROTEIN 1"/>
    <property type="match status" value="1"/>
</dbReference>
<evidence type="ECO:0000256" key="2">
    <source>
        <dbReference type="SAM" id="Coils"/>
    </source>
</evidence>
<dbReference type="PROSITE" id="PS51386">
    <property type="entry name" value="RINT1_TIP20"/>
    <property type="match status" value="1"/>
</dbReference>
<comment type="similarity">
    <text evidence="1">Belongs to the RINT1 family.</text>
</comment>
<reference evidence="3" key="1">
    <citation type="submission" date="2022-01" db="EMBL/GenBank/DDBJ databases">
        <authorList>
            <person name="King R."/>
        </authorList>
    </citation>
    <scope>NUCLEOTIDE SEQUENCE</scope>
</reference>
<dbReference type="Pfam" id="PF04437">
    <property type="entry name" value="RINT1_TIP1"/>
    <property type="match status" value="1"/>
</dbReference>
<sequence>MADDNSMEVKREVIRNLNVHYGRRLLDLQECLKLLECKKQEKADIENKLDVLHSDSFIGNSLKDAEKVIENGKDLISRSKEIIEHIEKDLDDVDEVRKDIHKYFDKINRLQCLLQYFRVIQHIEQLSRELQKEIGKKDDEKCATLFANLTEINRNLVDTRGKHLLGYLKETIYYWHKILKDKFAKDFDEVLKLIKWPFVSTNFSLVVPLPNHIQRLQTISEYLLQIEIPSESSVPVVTSALLSNFPPLCLPLQLMVLPLRKRFIYHFYGSRQTNRIDKPEWYFTQILTWVRDHKDFINKYIQPVIEKLGLHHIDAKLEFIRGLVEISVEKLYSDLPNLQFDDFTFSHSIDEALCFDKELRETYDYPSTQPGVLTVLTRGQVFMKWIAMEKKYATEKMDAMLPPNAVDAFDPLTSDVEDLKITTCADAFITLLQTIMERYEALPQPGHRLQFLELQLELLDDFRVRLLQLVNAEEGNIVESRIPSIANSIYYIENVLLDWGTMLHYLNLYYYKSQLESEKQPTTQFTDIDDDPLYEIETDTVFAETLSLYRHMRNDLLHTLAEIVIAEVKTRSKAYRSERWSAMKAEKEFRSLSLTPTACPMFETLSKRLHQLQKSLQSKLFTIIWHCVAQQMDTYLFEDLVLDNRFSEGGALQFKFDITRNLVPLFSQFSERPHNYFSQLIESCNLLNVSKGSALLLRETIIALEGATGVEDTRGKALKEIGVDHFTPKMAVRILNQRADITVNRILID</sequence>
<dbReference type="GO" id="GO:0006890">
    <property type="term" value="P:retrograde vesicle-mediated transport, Golgi to endoplasmic reticulum"/>
    <property type="evidence" value="ECO:0007669"/>
    <property type="project" value="InterPro"/>
</dbReference>
<name>A0A9P0DZ00_PHACE</name>
<dbReference type="InterPro" id="IPR042042">
    <property type="entry name" value="Tip20p_domB"/>
</dbReference>
<reference evidence="3" key="2">
    <citation type="submission" date="2022-10" db="EMBL/GenBank/DDBJ databases">
        <authorList>
            <consortium name="ENA_rothamsted_submissions"/>
            <consortium name="culmorum"/>
            <person name="King R."/>
        </authorList>
    </citation>
    <scope>NUCLEOTIDE SEQUENCE</scope>
</reference>
<dbReference type="Gene3D" id="1.20.58.670">
    <property type="entry name" value="Dsl1p vesicle tethering complex, Tip20p subunit, domain D"/>
    <property type="match status" value="1"/>
</dbReference>
<dbReference type="OrthoDB" id="2189254at2759"/>
<accession>A0A9P0DZ00</accession>